<dbReference type="SUPFAM" id="SSF56235">
    <property type="entry name" value="N-terminal nucleophile aminohydrolases (Ntn hydrolases)"/>
    <property type="match status" value="1"/>
</dbReference>
<dbReference type="Gene3D" id="3.60.20.10">
    <property type="entry name" value="Glutamine Phosphoribosylpyrophosphate, subunit 1, domain 1"/>
    <property type="match status" value="1"/>
</dbReference>
<evidence type="ECO:0000313" key="3">
    <source>
        <dbReference type="EMBL" id="KAA1413306.1"/>
    </source>
</evidence>
<dbReference type="Proteomes" id="UP000325003">
    <property type="component" value="Unassembled WGS sequence"/>
</dbReference>
<feature type="domain" description="Proteasome alpha-type subunits" evidence="2">
    <location>
        <begin position="137"/>
        <end position="159"/>
    </location>
</feature>
<dbReference type="Gene3D" id="1.10.630.10">
    <property type="entry name" value="Cytochrome P450"/>
    <property type="match status" value="1"/>
</dbReference>
<proteinExistence type="inferred from homology"/>
<dbReference type="AlphaFoldDB" id="A0A5B1KYK5"/>
<dbReference type="GO" id="GO:0006511">
    <property type="term" value="P:ubiquitin-dependent protein catabolic process"/>
    <property type="evidence" value="ECO:0007669"/>
    <property type="project" value="InterPro"/>
</dbReference>
<evidence type="ECO:0000313" key="4">
    <source>
        <dbReference type="Proteomes" id="UP000325003"/>
    </source>
</evidence>
<organism evidence="3 4">
    <name type="scientific">Nocardioides humilatus</name>
    <dbReference type="NCBI Taxonomy" id="2607660"/>
    <lineage>
        <taxon>Bacteria</taxon>
        <taxon>Bacillati</taxon>
        <taxon>Actinomycetota</taxon>
        <taxon>Actinomycetes</taxon>
        <taxon>Propionibacteriales</taxon>
        <taxon>Nocardioidaceae</taxon>
        <taxon>Nocardioides</taxon>
    </lineage>
</organism>
<dbReference type="InterPro" id="IPR036396">
    <property type="entry name" value="Cyt_P450_sf"/>
</dbReference>
<protein>
    <submittedName>
        <fullName evidence="3">Cytochrome P450</fullName>
    </submittedName>
</protein>
<dbReference type="SMART" id="SM00948">
    <property type="entry name" value="Proteasome_A_N"/>
    <property type="match status" value="1"/>
</dbReference>
<sequence length="189" mass="21009">SFGQSSGLKDDLVVDDDVGQKKRLAFLDLLLESSQSGVAISDEEIKEQVDTIMFEGHDTTAAGSSFFLSMMGIHQDIQDKVIEELDQIFGDSDRPVTFQDTLEMKYLERCLMETLRLYPPVPIIARQVNQEITLPSNGKKIPQFSPDGRVFQVEYAAKAVENSGTVIGLRGKDGVVFAVEKLITSKLYE</sequence>
<dbReference type="Pfam" id="PF00067">
    <property type="entry name" value="p450"/>
    <property type="match status" value="1"/>
</dbReference>
<evidence type="ECO:0000256" key="1">
    <source>
        <dbReference type="ARBA" id="ARBA00010617"/>
    </source>
</evidence>
<dbReference type="GO" id="GO:0020037">
    <property type="term" value="F:heme binding"/>
    <property type="evidence" value="ECO:0007669"/>
    <property type="project" value="InterPro"/>
</dbReference>
<dbReference type="GO" id="GO:0004497">
    <property type="term" value="F:monooxygenase activity"/>
    <property type="evidence" value="ECO:0007669"/>
    <property type="project" value="InterPro"/>
</dbReference>
<dbReference type="SUPFAM" id="SSF48264">
    <property type="entry name" value="Cytochrome P450"/>
    <property type="match status" value="1"/>
</dbReference>
<dbReference type="InterPro" id="IPR001128">
    <property type="entry name" value="Cyt_P450"/>
</dbReference>
<keyword evidence="4" id="KW-1185">Reference proteome</keyword>
<dbReference type="InterPro" id="IPR029055">
    <property type="entry name" value="Ntn_hydrolases_N"/>
</dbReference>
<reference evidence="3 4" key="2">
    <citation type="submission" date="2019-09" db="EMBL/GenBank/DDBJ databases">
        <authorList>
            <person name="Jin C."/>
        </authorList>
    </citation>
    <scope>NUCLEOTIDE SEQUENCE [LARGE SCALE GENOMIC DNA]</scope>
    <source>
        <strain evidence="3 4">BN130099</strain>
    </source>
</reference>
<reference evidence="3 4" key="1">
    <citation type="submission" date="2019-09" db="EMBL/GenBank/DDBJ databases">
        <title>Nocardioides panacisoli sp. nov., isolated from the soil of a ginseng field.</title>
        <authorList>
            <person name="Cho C."/>
        </authorList>
    </citation>
    <scope>NUCLEOTIDE SEQUENCE [LARGE SCALE GENOMIC DNA]</scope>
    <source>
        <strain evidence="3 4">BN130099</strain>
    </source>
</reference>
<dbReference type="GO" id="GO:0016705">
    <property type="term" value="F:oxidoreductase activity, acting on paired donors, with incorporation or reduction of molecular oxygen"/>
    <property type="evidence" value="ECO:0007669"/>
    <property type="project" value="InterPro"/>
</dbReference>
<comment type="similarity">
    <text evidence="1">Belongs to the cytochrome P450 family.</text>
</comment>
<feature type="non-terminal residue" evidence="3">
    <location>
        <position position="1"/>
    </location>
</feature>
<dbReference type="GO" id="GO:0019773">
    <property type="term" value="C:proteasome core complex, alpha-subunit complex"/>
    <property type="evidence" value="ECO:0007669"/>
    <property type="project" value="InterPro"/>
</dbReference>
<dbReference type="PANTHER" id="PTHR24291">
    <property type="entry name" value="CYTOCHROME P450 FAMILY 4"/>
    <property type="match status" value="1"/>
</dbReference>
<dbReference type="PANTHER" id="PTHR24291:SF106">
    <property type="entry name" value="CYTOCHROME P450 4G1-RELATED"/>
    <property type="match status" value="1"/>
</dbReference>
<dbReference type="GO" id="GO:0005506">
    <property type="term" value="F:iron ion binding"/>
    <property type="evidence" value="ECO:0007669"/>
    <property type="project" value="InterPro"/>
</dbReference>
<evidence type="ECO:0000259" key="2">
    <source>
        <dbReference type="SMART" id="SM00948"/>
    </source>
</evidence>
<feature type="non-terminal residue" evidence="3">
    <location>
        <position position="189"/>
    </location>
</feature>
<dbReference type="InterPro" id="IPR000426">
    <property type="entry name" value="Proteasome_asu_N"/>
</dbReference>
<dbReference type="InterPro" id="IPR050196">
    <property type="entry name" value="Cytochrome_P450_Monoox"/>
</dbReference>
<gene>
    <name evidence="3" type="ORF">F0U44_22505</name>
</gene>
<accession>A0A5B1KYK5</accession>
<name>A0A5B1KYK5_9ACTN</name>
<dbReference type="EMBL" id="VUJV01000131">
    <property type="protein sequence ID" value="KAA1413306.1"/>
    <property type="molecule type" value="Genomic_DNA"/>
</dbReference>
<comment type="caution">
    <text evidence="3">The sequence shown here is derived from an EMBL/GenBank/DDBJ whole genome shotgun (WGS) entry which is preliminary data.</text>
</comment>